<keyword evidence="1" id="KW-1133">Transmembrane helix</keyword>
<feature type="transmembrane region" description="Helical" evidence="1">
    <location>
        <begin position="45"/>
        <end position="71"/>
    </location>
</feature>
<evidence type="ECO:0000313" key="2">
    <source>
        <dbReference type="EMBL" id="MBD0832863.1"/>
    </source>
</evidence>
<protein>
    <submittedName>
        <fullName evidence="2">DUF4386 domain-containing protein</fullName>
    </submittedName>
</protein>
<feature type="transmembrane region" description="Helical" evidence="1">
    <location>
        <begin position="173"/>
        <end position="197"/>
    </location>
</feature>
<comment type="caution">
    <text evidence="2">The sequence shown here is derived from an EMBL/GenBank/DDBJ whole genome shotgun (WGS) entry which is preliminary data.</text>
</comment>
<reference evidence="2 3" key="1">
    <citation type="submission" date="2020-09" db="EMBL/GenBank/DDBJ databases">
        <title>TT11 complete genome.</title>
        <authorList>
            <person name="Wu Z."/>
        </authorList>
    </citation>
    <scope>NUCLEOTIDE SEQUENCE [LARGE SCALE GENOMIC DNA]</scope>
    <source>
        <strain evidence="2 3">TT11</strain>
    </source>
</reference>
<dbReference type="AlphaFoldDB" id="A0A8J6Q7V9"/>
<dbReference type="Proteomes" id="UP000600588">
    <property type="component" value="Unassembled WGS sequence"/>
</dbReference>
<sequence>MTSKKLSLIAGLSYLIIFFSAIFANFFVIEGILKTSFEVIQENHFMVRLGIIAFLITAVFDIIVAWALFALFKSHYLSRLSTYFRIAHAVIMAVALFNLPQTLKSSNFEDVQQVVNNFNNLWLIGLFFFGFHLILLSCIIKQPKFIAIFLFLAGIMYITDTCAHFLMENYQNYSSIFLTLVAIPSIIGEMSFTFWLLRRGFNTK</sequence>
<proteinExistence type="predicted"/>
<accession>A0A8J6Q7V9</accession>
<feature type="transmembrane region" description="Helical" evidence="1">
    <location>
        <begin position="121"/>
        <end position="140"/>
    </location>
</feature>
<dbReference type="InterPro" id="IPR025495">
    <property type="entry name" value="DUF4386"/>
</dbReference>
<keyword evidence="1" id="KW-0812">Transmembrane</keyword>
<keyword evidence="1" id="KW-0472">Membrane</keyword>
<feature type="transmembrane region" description="Helical" evidence="1">
    <location>
        <begin position="12"/>
        <end position="33"/>
    </location>
</feature>
<evidence type="ECO:0000256" key="1">
    <source>
        <dbReference type="SAM" id="Phobius"/>
    </source>
</evidence>
<dbReference type="EMBL" id="JACVXB010000005">
    <property type="protein sequence ID" value="MBD0832863.1"/>
    <property type="molecule type" value="Genomic_DNA"/>
</dbReference>
<name>A0A8J6Q7V9_9FLAO</name>
<feature type="transmembrane region" description="Helical" evidence="1">
    <location>
        <begin position="83"/>
        <end position="101"/>
    </location>
</feature>
<feature type="transmembrane region" description="Helical" evidence="1">
    <location>
        <begin position="147"/>
        <end position="167"/>
    </location>
</feature>
<gene>
    <name evidence="2" type="ORF">ICJ83_12030</name>
</gene>
<keyword evidence="3" id="KW-1185">Reference proteome</keyword>
<organism evidence="2 3">
    <name type="scientific">Aestuariibaculum sediminum</name>
    <dbReference type="NCBI Taxonomy" id="2770637"/>
    <lineage>
        <taxon>Bacteria</taxon>
        <taxon>Pseudomonadati</taxon>
        <taxon>Bacteroidota</taxon>
        <taxon>Flavobacteriia</taxon>
        <taxon>Flavobacteriales</taxon>
        <taxon>Flavobacteriaceae</taxon>
    </lineage>
</organism>
<evidence type="ECO:0000313" key="3">
    <source>
        <dbReference type="Proteomes" id="UP000600588"/>
    </source>
</evidence>
<dbReference type="Pfam" id="PF14329">
    <property type="entry name" value="DUF4386"/>
    <property type="match status" value="1"/>
</dbReference>